<accession>A0A4V2XRY1</accession>
<organism evidence="1 2">
    <name type="scientific">Kribbella albertanoniae</name>
    <dbReference type="NCBI Taxonomy" id="1266829"/>
    <lineage>
        <taxon>Bacteria</taxon>
        <taxon>Bacillati</taxon>
        <taxon>Actinomycetota</taxon>
        <taxon>Actinomycetes</taxon>
        <taxon>Propionibacteriales</taxon>
        <taxon>Kribbellaceae</taxon>
        <taxon>Kribbella</taxon>
    </lineage>
</organism>
<sequence length="404" mass="44869">MRSGTQPTAKRWQLAIADTWIGAATSPGSARYGDMNDLSRGIQQLMPYDARDRPEAEAVIDQLNPVLARCDSLPFDTREQCLAYICWHLLDRYGRIRQALDALCTLGHLPIRKTAVTLLEVGAGPSPASYAVGDYYAQFADWCRRTEQPIQPAPAVIPSSVDRGPAWAPLIQFLSEMVPTHGRRRLYGTTYRNFQAFSARQLHHDGIGAVANNIQADFDRADEYLSERQAREFALDQGGFPPSAYDLIILCNFLTVPSMTAAFEVEIRELARSLTPGGILLVLGSPSNQYQPIYAQVDTLACESGFPKLKKVLSQTYQSQDDRPSQEIVARQITSSLSRLQRAAPSAFEIVRQDLAADVKDLDPDLVQFPRFAVHAYKAEGGESISAHDRRRVLRRRSAAGRSS</sequence>
<comment type="caution">
    <text evidence="1">The sequence shown here is derived from an EMBL/GenBank/DDBJ whole genome shotgun (WGS) entry which is preliminary data.</text>
</comment>
<proteinExistence type="predicted"/>
<keyword evidence="2" id="KW-1185">Reference proteome</keyword>
<name>A0A4V2XRY1_9ACTN</name>
<evidence type="ECO:0000313" key="2">
    <source>
        <dbReference type="Proteomes" id="UP000295075"/>
    </source>
</evidence>
<dbReference type="Proteomes" id="UP000295075">
    <property type="component" value="Unassembled WGS sequence"/>
</dbReference>
<dbReference type="AlphaFoldDB" id="A0A4V2XRY1"/>
<protein>
    <submittedName>
        <fullName evidence="1">Uncharacterized protein</fullName>
    </submittedName>
</protein>
<dbReference type="SUPFAM" id="SSF53335">
    <property type="entry name" value="S-adenosyl-L-methionine-dependent methyltransferases"/>
    <property type="match status" value="1"/>
</dbReference>
<dbReference type="RefSeq" id="WP_165952444.1">
    <property type="nucleotide sequence ID" value="NZ_SMKA01000031.1"/>
</dbReference>
<dbReference type="EMBL" id="SMKA01000031">
    <property type="protein sequence ID" value="TDC31615.1"/>
    <property type="molecule type" value="Genomic_DNA"/>
</dbReference>
<evidence type="ECO:0000313" key="1">
    <source>
        <dbReference type="EMBL" id="TDC31615.1"/>
    </source>
</evidence>
<gene>
    <name evidence="1" type="ORF">E1261_10340</name>
</gene>
<dbReference type="InterPro" id="IPR029063">
    <property type="entry name" value="SAM-dependent_MTases_sf"/>
</dbReference>
<reference evidence="1 2" key="1">
    <citation type="submission" date="2019-03" db="EMBL/GenBank/DDBJ databases">
        <title>Draft genome sequences of novel Actinobacteria.</title>
        <authorList>
            <person name="Sahin N."/>
            <person name="Ay H."/>
            <person name="Saygin H."/>
        </authorList>
    </citation>
    <scope>NUCLEOTIDE SEQUENCE [LARGE SCALE GENOMIC DNA]</scope>
    <source>
        <strain evidence="1 2">JCM 30547</strain>
    </source>
</reference>
<dbReference type="Gene3D" id="3.40.50.150">
    <property type="entry name" value="Vaccinia Virus protein VP39"/>
    <property type="match status" value="1"/>
</dbReference>